<dbReference type="Proteomes" id="UP001059617">
    <property type="component" value="Chromosome"/>
</dbReference>
<evidence type="ECO:0000313" key="1">
    <source>
        <dbReference type="EMBL" id="UWP83198.1"/>
    </source>
</evidence>
<evidence type="ECO:0008006" key="3">
    <source>
        <dbReference type="Google" id="ProtNLM"/>
    </source>
</evidence>
<reference evidence="1" key="1">
    <citation type="submission" date="2021-04" db="EMBL/GenBank/DDBJ databases">
        <authorList>
            <person name="Hartkoorn R.C."/>
            <person name="Beaudoing E."/>
            <person name="Hot D."/>
        </authorList>
    </citation>
    <scope>NUCLEOTIDE SEQUENCE</scope>
    <source>
        <strain evidence="1">NRRL B-16292</strain>
    </source>
</reference>
<dbReference type="EMBL" id="CP073720">
    <property type="protein sequence ID" value="UWP83198.1"/>
    <property type="molecule type" value="Genomic_DNA"/>
</dbReference>
<accession>A0ABY5VZG2</accession>
<gene>
    <name evidence="1" type="ORF">Dfulv_02495</name>
</gene>
<dbReference type="RefSeq" id="WP_259860978.1">
    <property type="nucleotide sequence ID" value="NZ_BAAAST010000024.1"/>
</dbReference>
<evidence type="ECO:0000313" key="2">
    <source>
        <dbReference type="Proteomes" id="UP001059617"/>
    </source>
</evidence>
<name>A0ABY5VZG2_9ACTN</name>
<reference evidence="1" key="2">
    <citation type="submission" date="2022-09" db="EMBL/GenBank/DDBJ databases">
        <title>Biosynthetic gene clusters of Dactylosporangioum fulvum.</title>
        <authorList>
            <person name="Caradec T."/>
        </authorList>
    </citation>
    <scope>NUCLEOTIDE SEQUENCE</scope>
    <source>
        <strain evidence="1">NRRL B-16292</strain>
    </source>
</reference>
<sequence>MPDLKLSLPERALLLILMAENTELSNPQIEKKYAPGLKLTGKNRQRLVDEKLIECRKGARNAYFFTLAEEGWHWCRQELTRAVPPNSGSAGHALYAVLGGLDRYLDSSGRSLAQVFGGQPELEQPKIIAGPPSPAASSTADEIEQAIRRAYRKLADPAGSWVGLADIRQELNGIPKREIDGVLRLMTRMQGVQIEEETNQKALEQRDRDAAVRIGSRDQHVLAIAP</sequence>
<organism evidence="1 2">
    <name type="scientific">Dactylosporangium fulvum</name>
    <dbReference type="NCBI Taxonomy" id="53359"/>
    <lineage>
        <taxon>Bacteria</taxon>
        <taxon>Bacillati</taxon>
        <taxon>Actinomycetota</taxon>
        <taxon>Actinomycetes</taxon>
        <taxon>Micromonosporales</taxon>
        <taxon>Micromonosporaceae</taxon>
        <taxon>Dactylosporangium</taxon>
    </lineage>
</organism>
<keyword evidence="2" id="KW-1185">Reference proteome</keyword>
<protein>
    <recommendedName>
        <fullName evidence="3">MarR family transcriptional regulator</fullName>
    </recommendedName>
</protein>
<proteinExistence type="predicted"/>